<protein>
    <recommendedName>
        <fullName evidence="8">Probable membrane transporter protein</fullName>
    </recommendedName>
</protein>
<dbReference type="EMBL" id="JBEPLJ010000009">
    <property type="protein sequence ID" value="MET3586600.1"/>
    <property type="molecule type" value="Genomic_DNA"/>
</dbReference>
<evidence type="ECO:0000256" key="3">
    <source>
        <dbReference type="ARBA" id="ARBA00022448"/>
    </source>
</evidence>
<keyword evidence="6 8" id="KW-1133">Transmembrane helix</keyword>
<comment type="subcellular location">
    <subcellularLocation>
        <location evidence="1 8">Cell membrane</location>
        <topology evidence="1 8">Multi-pass membrane protein</topology>
    </subcellularLocation>
</comment>
<evidence type="ECO:0000256" key="7">
    <source>
        <dbReference type="ARBA" id="ARBA00023136"/>
    </source>
</evidence>
<dbReference type="Proteomes" id="UP001549031">
    <property type="component" value="Unassembled WGS sequence"/>
</dbReference>
<feature type="transmembrane region" description="Helical" evidence="8">
    <location>
        <begin position="237"/>
        <end position="255"/>
    </location>
</feature>
<keyword evidence="4 8" id="KW-1003">Cell membrane</keyword>
<feature type="transmembrane region" description="Helical" evidence="8">
    <location>
        <begin position="105"/>
        <end position="123"/>
    </location>
</feature>
<keyword evidence="7 8" id="KW-0472">Membrane</keyword>
<proteinExistence type="inferred from homology"/>
<feature type="transmembrane region" description="Helical" evidence="8">
    <location>
        <begin position="80"/>
        <end position="99"/>
    </location>
</feature>
<dbReference type="PANTHER" id="PTHR30269:SF37">
    <property type="entry name" value="MEMBRANE TRANSPORTER PROTEIN"/>
    <property type="match status" value="1"/>
</dbReference>
<accession>A0ABV2H7S5</accession>
<dbReference type="Pfam" id="PF01925">
    <property type="entry name" value="TauE"/>
    <property type="match status" value="1"/>
</dbReference>
<organism evidence="9 10">
    <name type="scientific">Pseudorhizobium tarimense</name>
    <dbReference type="NCBI Taxonomy" id="1079109"/>
    <lineage>
        <taxon>Bacteria</taxon>
        <taxon>Pseudomonadati</taxon>
        <taxon>Pseudomonadota</taxon>
        <taxon>Alphaproteobacteria</taxon>
        <taxon>Hyphomicrobiales</taxon>
        <taxon>Rhizobiaceae</taxon>
        <taxon>Rhizobium/Agrobacterium group</taxon>
        <taxon>Pseudorhizobium</taxon>
    </lineage>
</organism>
<evidence type="ECO:0000313" key="9">
    <source>
        <dbReference type="EMBL" id="MET3586600.1"/>
    </source>
</evidence>
<feature type="transmembrane region" description="Helical" evidence="8">
    <location>
        <begin position="6"/>
        <end position="24"/>
    </location>
</feature>
<feature type="transmembrane region" description="Helical" evidence="8">
    <location>
        <begin position="213"/>
        <end position="231"/>
    </location>
</feature>
<evidence type="ECO:0000256" key="6">
    <source>
        <dbReference type="ARBA" id="ARBA00022989"/>
    </source>
</evidence>
<sequence>MDQLPVMHLDFLFFAAAIPAVLLVGLSKGGLGGAFALMGVPLLALVVDPLQAAAIFLPILIVMDIVALWAWRNYNDRKTLLMILPGGIFGIALGWATSAMVPPDVLRFLIAVTTIVFASRYFYQTYWPHGLGAQAPLPQRPIAATFWGSLAGYASFVAHAGGPPFQIYTLPLKLDPKDYTGASVRFFALVNAIKLIPYFALGALDAENLTASATLLPVALVATMLGAAVVRHLKTEVFYPLTYGLALVAGLKLLWDSFF</sequence>
<keyword evidence="10" id="KW-1185">Reference proteome</keyword>
<evidence type="ECO:0000256" key="4">
    <source>
        <dbReference type="ARBA" id="ARBA00022475"/>
    </source>
</evidence>
<reference evidence="9 10" key="1">
    <citation type="submission" date="2024-06" db="EMBL/GenBank/DDBJ databases">
        <title>Genomic Encyclopedia of Type Strains, Phase IV (KMG-IV): sequencing the most valuable type-strain genomes for metagenomic binning, comparative biology and taxonomic classification.</title>
        <authorList>
            <person name="Goeker M."/>
        </authorList>
    </citation>
    <scope>NUCLEOTIDE SEQUENCE [LARGE SCALE GENOMIC DNA]</scope>
    <source>
        <strain evidence="9 10">DSM 105042</strain>
    </source>
</reference>
<feature type="transmembrane region" description="Helical" evidence="8">
    <location>
        <begin position="53"/>
        <end position="71"/>
    </location>
</feature>
<dbReference type="InterPro" id="IPR002781">
    <property type="entry name" value="TM_pro_TauE-like"/>
</dbReference>
<evidence type="ECO:0000256" key="8">
    <source>
        <dbReference type="RuleBase" id="RU363041"/>
    </source>
</evidence>
<evidence type="ECO:0000256" key="1">
    <source>
        <dbReference type="ARBA" id="ARBA00004651"/>
    </source>
</evidence>
<dbReference type="InterPro" id="IPR052017">
    <property type="entry name" value="TSUP"/>
</dbReference>
<feature type="transmembrane region" description="Helical" evidence="8">
    <location>
        <begin position="182"/>
        <end position="201"/>
    </location>
</feature>
<evidence type="ECO:0000256" key="2">
    <source>
        <dbReference type="ARBA" id="ARBA00009142"/>
    </source>
</evidence>
<evidence type="ECO:0000256" key="5">
    <source>
        <dbReference type="ARBA" id="ARBA00022692"/>
    </source>
</evidence>
<keyword evidence="5 8" id="KW-0812">Transmembrane</keyword>
<comment type="similarity">
    <text evidence="2 8">Belongs to the 4-toluene sulfonate uptake permease (TSUP) (TC 2.A.102) family.</text>
</comment>
<comment type="caution">
    <text evidence="9">The sequence shown here is derived from an EMBL/GenBank/DDBJ whole genome shotgun (WGS) entry which is preliminary data.</text>
</comment>
<dbReference type="PANTHER" id="PTHR30269">
    <property type="entry name" value="TRANSMEMBRANE PROTEIN YFCA"/>
    <property type="match status" value="1"/>
</dbReference>
<keyword evidence="3" id="KW-0813">Transport</keyword>
<name>A0ABV2H7S5_9HYPH</name>
<evidence type="ECO:0000313" key="10">
    <source>
        <dbReference type="Proteomes" id="UP001549031"/>
    </source>
</evidence>
<gene>
    <name evidence="9" type="ORF">ABID21_002718</name>
</gene>